<organism evidence="2">
    <name type="scientific">Phyllymenia taiwanensis</name>
    <dbReference type="NCBI Taxonomy" id="1260292"/>
    <lineage>
        <taxon>Eukaryota</taxon>
        <taxon>Rhodophyta</taxon>
        <taxon>Florideophyceae</taxon>
        <taxon>Rhodymeniophycidae</taxon>
        <taxon>Halymeniales</taxon>
        <taxon>Halymeniaceae</taxon>
        <taxon>Phyllymenia</taxon>
    </lineage>
</organism>
<sequence>MCIFYSENINKRFAILSIFNYFLLIFIIYLVLNQILFFYTPNYLS</sequence>
<keyword evidence="1" id="KW-0812">Transmembrane</keyword>
<keyword evidence="1" id="KW-1133">Transmembrane helix</keyword>
<accession>R9XYP4</accession>
<dbReference type="RefSeq" id="YP_008144806.1">
    <property type="nucleotide sequence ID" value="NC_021618.1"/>
</dbReference>
<name>R9XYP4_9FLOR</name>
<dbReference type="AlphaFoldDB" id="R9XYP4"/>
<feature type="transmembrane region" description="Helical" evidence="1">
    <location>
        <begin position="21"/>
        <end position="39"/>
    </location>
</feature>
<dbReference type="GeneID" id="16017090"/>
<keyword evidence="1" id="KW-0472">Membrane</keyword>
<protein>
    <submittedName>
        <fullName evidence="2">Uncharacterized protein</fullName>
    </submittedName>
</protein>
<reference evidence="2" key="1">
    <citation type="journal article" date="2013" name="PLoS ONE">
        <title>The Plastid Genome of the Red Macroalga Grateloupia taiwanensis (Halymeniaceae).</title>
        <authorList>
            <person name="Depriest M.S."/>
            <person name="Bhattacharya D."/>
            <person name="Lopez-Bautista J.M."/>
        </authorList>
    </citation>
    <scope>NUCLEOTIDE SEQUENCE</scope>
</reference>
<gene>
    <name evidence="2" type="primary">orf19</name>
</gene>
<proteinExistence type="predicted"/>
<dbReference type="EMBL" id="KC894740">
    <property type="protein sequence ID" value="AGO19791.1"/>
    <property type="molecule type" value="Genomic_DNA"/>
</dbReference>
<reference evidence="2" key="2">
    <citation type="submission" date="2013-04" db="EMBL/GenBank/DDBJ databases">
        <authorList>
            <person name="DePriest M.S.Jr."/>
            <person name="Bhattacharya D."/>
            <person name="Lopez-Bautista J.M."/>
        </authorList>
    </citation>
    <scope>NUCLEOTIDE SEQUENCE</scope>
</reference>
<keyword evidence="2" id="KW-0934">Plastid</keyword>
<evidence type="ECO:0000256" key="1">
    <source>
        <dbReference type="SAM" id="Phobius"/>
    </source>
</evidence>
<geneLocation type="plastid" evidence="2"/>
<evidence type="ECO:0000313" key="2">
    <source>
        <dbReference type="EMBL" id="AGO19791.1"/>
    </source>
</evidence>